<accession>A0A0E9PZZ3</accession>
<proteinExistence type="predicted"/>
<sequence>MRKTLNPHPPPTIKPFYLRIKCNWPNMFNMIACPEAKAIAPQTACCSTALSPCF</sequence>
<organism evidence="1">
    <name type="scientific">Anguilla anguilla</name>
    <name type="common">European freshwater eel</name>
    <name type="synonym">Muraena anguilla</name>
    <dbReference type="NCBI Taxonomy" id="7936"/>
    <lineage>
        <taxon>Eukaryota</taxon>
        <taxon>Metazoa</taxon>
        <taxon>Chordata</taxon>
        <taxon>Craniata</taxon>
        <taxon>Vertebrata</taxon>
        <taxon>Euteleostomi</taxon>
        <taxon>Actinopterygii</taxon>
        <taxon>Neopterygii</taxon>
        <taxon>Teleostei</taxon>
        <taxon>Anguilliformes</taxon>
        <taxon>Anguillidae</taxon>
        <taxon>Anguilla</taxon>
    </lineage>
</organism>
<reference evidence="1" key="2">
    <citation type="journal article" date="2015" name="Fish Shellfish Immunol.">
        <title>Early steps in the European eel (Anguilla anguilla)-Vibrio vulnificus interaction in the gills: Role of the RtxA13 toxin.</title>
        <authorList>
            <person name="Callol A."/>
            <person name="Pajuelo D."/>
            <person name="Ebbesson L."/>
            <person name="Teles M."/>
            <person name="MacKenzie S."/>
            <person name="Amaro C."/>
        </authorList>
    </citation>
    <scope>NUCLEOTIDE SEQUENCE</scope>
</reference>
<evidence type="ECO:0000313" key="1">
    <source>
        <dbReference type="EMBL" id="JAH10064.1"/>
    </source>
</evidence>
<dbReference type="EMBL" id="GBXM01098513">
    <property type="protein sequence ID" value="JAH10064.1"/>
    <property type="molecule type" value="Transcribed_RNA"/>
</dbReference>
<name>A0A0E9PZZ3_ANGAN</name>
<reference evidence="1" key="1">
    <citation type="submission" date="2014-11" db="EMBL/GenBank/DDBJ databases">
        <authorList>
            <person name="Amaro Gonzalez C."/>
        </authorList>
    </citation>
    <scope>NUCLEOTIDE SEQUENCE</scope>
</reference>
<dbReference type="AlphaFoldDB" id="A0A0E9PZZ3"/>
<protein>
    <submittedName>
        <fullName evidence="1">Uncharacterized protein</fullName>
    </submittedName>
</protein>